<dbReference type="Proteomes" id="UP000198615">
    <property type="component" value="Unassembled WGS sequence"/>
</dbReference>
<dbReference type="InterPro" id="IPR052543">
    <property type="entry name" value="HTH_Metal-responsive_Reg"/>
</dbReference>
<dbReference type="Pfam" id="PF12840">
    <property type="entry name" value="HTH_20"/>
    <property type="match status" value="1"/>
</dbReference>
<dbReference type="InterPro" id="IPR036390">
    <property type="entry name" value="WH_DNA-bd_sf"/>
</dbReference>
<dbReference type="SMART" id="SM00418">
    <property type="entry name" value="HTH_ARSR"/>
    <property type="match status" value="1"/>
</dbReference>
<gene>
    <name evidence="2" type="ORF">SAMN05660686_02327</name>
</gene>
<dbReference type="PROSITE" id="PS50987">
    <property type="entry name" value="HTH_ARSR_2"/>
    <property type="match status" value="1"/>
</dbReference>
<dbReference type="InterPro" id="IPR001845">
    <property type="entry name" value="HTH_ArsR_DNA-bd_dom"/>
</dbReference>
<dbReference type="InterPro" id="IPR011991">
    <property type="entry name" value="ArsR-like_HTH"/>
</dbReference>
<protein>
    <submittedName>
        <fullName evidence="2">Transcriptional regulator, ArsR family</fullName>
    </submittedName>
</protein>
<dbReference type="GO" id="GO:0003700">
    <property type="term" value="F:DNA-binding transcription factor activity"/>
    <property type="evidence" value="ECO:0007669"/>
    <property type="project" value="InterPro"/>
</dbReference>
<sequence>MVNTNRMAEIGLLIGEPARAAMLGALMDGRALTAGELAGVAGVAPQTASGHLARLAEANLLAVERQGRHRYHRLASPEVAELIESVMRIAAVTLPDPTRMPVTGPRDAQMRLARTCYDHLAGGLGVAVTDALVARGVIAFDDGAGIVTPNGMERLAALGIAVDAPTTRVTRPLCRPCLDWSERRPHLAGRLGAAVCSHFIEQHWVTRVAGSRALHVTPKGQQALRERFGIAGIG</sequence>
<comment type="caution">
    <text evidence="2">The sequence shown here is derived from an EMBL/GenBank/DDBJ whole genome shotgun (WGS) entry which is preliminary data.</text>
</comment>
<dbReference type="RefSeq" id="WP_093150397.1">
    <property type="nucleotide sequence ID" value="NZ_FNBW01000006.1"/>
</dbReference>
<dbReference type="SUPFAM" id="SSF46785">
    <property type="entry name" value="Winged helix' DNA-binding domain"/>
    <property type="match status" value="1"/>
</dbReference>
<dbReference type="OrthoDB" id="9797716at2"/>
<keyword evidence="3" id="KW-1185">Reference proteome</keyword>
<dbReference type="GO" id="GO:0032791">
    <property type="term" value="F:lead ion binding"/>
    <property type="evidence" value="ECO:0007669"/>
    <property type="project" value="TreeGrafter"/>
</dbReference>
<dbReference type="GO" id="GO:0003677">
    <property type="term" value="F:DNA binding"/>
    <property type="evidence" value="ECO:0007669"/>
    <property type="project" value="TreeGrafter"/>
</dbReference>
<dbReference type="EMBL" id="FNBW01000006">
    <property type="protein sequence ID" value="SDF77766.1"/>
    <property type="molecule type" value="Genomic_DNA"/>
</dbReference>
<dbReference type="GO" id="GO:0010288">
    <property type="term" value="P:response to lead ion"/>
    <property type="evidence" value="ECO:0007669"/>
    <property type="project" value="TreeGrafter"/>
</dbReference>
<feature type="domain" description="HTH arsR-type" evidence="1">
    <location>
        <begin position="1"/>
        <end position="94"/>
    </location>
</feature>
<organism evidence="2 3">
    <name type="scientific">Thalassobaculum litoreum DSM 18839</name>
    <dbReference type="NCBI Taxonomy" id="1123362"/>
    <lineage>
        <taxon>Bacteria</taxon>
        <taxon>Pseudomonadati</taxon>
        <taxon>Pseudomonadota</taxon>
        <taxon>Alphaproteobacteria</taxon>
        <taxon>Rhodospirillales</taxon>
        <taxon>Thalassobaculaceae</taxon>
        <taxon>Thalassobaculum</taxon>
    </lineage>
</organism>
<evidence type="ECO:0000313" key="2">
    <source>
        <dbReference type="EMBL" id="SDF77766.1"/>
    </source>
</evidence>
<dbReference type="PANTHER" id="PTHR39168">
    <property type="entry name" value="TRANSCRIPTIONAL REGULATOR-RELATED"/>
    <property type="match status" value="1"/>
</dbReference>
<dbReference type="AlphaFoldDB" id="A0A8G2BKE1"/>
<proteinExistence type="predicted"/>
<dbReference type="PANTHER" id="PTHR39168:SF1">
    <property type="entry name" value="TRANSCRIPTIONAL REGULATORY PROTEIN"/>
    <property type="match status" value="1"/>
</dbReference>
<dbReference type="GO" id="GO:0097063">
    <property type="term" value="F:cadmium ion sensor activity"/>
    <property type="evidence" value="ECO:0007669"/>
    <property type="project" value="TreeGrafter"/>
</dbReference>
<name>A0A8G2BKE1_9PROT</name>
<accession>A0A8G2BKE1</accession>
<dbReference type="InterPro" id="IPR036388">
    <property type="entry name" value="WH-like_DNA-bd_sf"/>
</dbReference>
<dbReference type="GO" id="GO:0046686">
    <property type="term" value="P:response to cadmium ion"/>
    <property type="evidence" value="ECO:0007669"/>
    <property type="project" value="TreeGrafter"/>
</dbReference>
<evidence type="ECO:0000313" key="3">
    <source>
        <dbReference type="Proteomes" id="UP000198615"/>
    </source>
</evidence>
<dbReference type="CDD" id="cd00090">
    <property type="entry name" value="HTH_ARSR"/>
    <property type="match status" value="1"/>
</dbReference>
<dbReference type="Gene3D" id="1.10.10.10">
    <property type="entry name" value="Winged helix-like DNA-binding domain superfamily/Winged helix DNA-binding domain"/>
    <property type="match status" value="1"/>
</dbReference>
<reference evidence="2 3" key="1">
    <citation type="submission" date="2016-10" db="EMBL/GenBank/DDBJ databases">
        <authorList>
            <person name="Varghese N."/>
            <person name="Submissions S."/>
        </authorList>
    </citation>
    <scope>NUCLEOTIDE SEQUENCE [LARGE SCALE GENOMIC DNA]</scope>
    <source>
        <strain evidence="2 3">DSM 18839</strain>
    </source>
</reference>
<evidence type="ECO:0000259" key="1">
    <source>
        <dbReference type="PROSITE" id="PS50987"/>
    </source>
</evidence>